<accession>A0A1G2JSD6</accession>
<evidence type="ECO:0000313" key="2">
    <source>
        <dbReference type="EMBL" id="OGZ89190.1"/>
    </source>
</evidence>
<dbReference type="InterPro" id="IPR040674">
    <property type="entry name" value="PvuRts1I-like_SRA"/>
</dbReference>
<sequence>MEKQEFSKKYIDKGFIDLVDNAAFRTIKDGCNCFGHNYKGYQRGAAKHVYEPDVLLWFPKINPDGLWDNSISSDGKIVIERCKDDIMRSEHLTNCFNDKRQKRIIFVRDKDQFGEFMYTFKGLYELDKNKSNSKDGLFWDRIATRVKTYPPLSVGLKS</sequence>
<name>A0A1G2JSD6_9BACT</name>
<dbReference type="EMBL" id="MHPU01000010">
    <property type="protein sequence ID" value="OGZ89190.1"/>
    <property type="molecule type" value="Genomic_DNA"/>
</dbReference>
<evidence type="ECO:0000259" key="1">
    <source>
        <dbReference type="Pfam" id="PF18491"/>
    </source>
</evidence>
<protein>
    <recommendedName>
        <fullName evidence="1">PvuRts1 I-like SET and RING associated domain-containing protein</fullName>
    </recommendedName>
</protein>
<feature type="domain" description="PvuRts1 I-like SET and RING associated" evidence="1">
    <location>
        <begin position="9"/>
        <end position="148"/>
    </location>
</feature>
<dbReference type="AlphaFoldDB" id="A0A1G2JSD6"/>
<proteinExistence type="predicted"/>
<reference evidence="2 3" key="1">
    <citation type="journal article" date="2016" name="Nat. Commun.">
        <title>Thousands of microbial genomes shed light on interconnected biogeochemical processes in an aquifer system.</title>
        <authorList>
            <person name="Anantharaman K."/>
            <person name="Brown C.T."/>
            <person name="Hug L.A."/>
            <person name="Sharon I."/>
            <person name="Castelle C.J."/>
            <person name="Probst A.J."/>
            <person name="Thomas B.C."/>
            <person name="Singh A."/>
            <person name="Wilkins M.J."/>
            <person name="Karaoz U."/>
            <person name="Brodie E.L."/>
            <person name="Williams K.H."/>
            <person name="Hubbard S.S."/>
            <person name="Banfield J.F."/>
        </authorList>
    </citation>
    <scope>NUCLEOTIDE SEQUENCE [LARGE SCALE GENOMIC DNA]</scope>
</reference>
<comment type="caution">
    <text evidence="2">The sequence shown here is derived from an EMBL/GenBank/DDBJ whole genome shotgun (WGS) entry which is preliminary data.</text>
</comment>
<organism evidence="2 3">
    <name type="scientific">Candidatus Staskawiczbacteria bacterium RIFOXYD1_FULL_32_13</name>
    <dbReference type="NCBI Taxonomy" id="1802234"/>
    <lineage>
        <taxon>Bacteria</taxon>
        <taxon>Candidatus Staskawicziibacteriota</taxon>
    </lineage>
</organism>
<dbReference type="Pfam" id="PF18491">
    <property type="entry name" value="SRA"/>
    <property type="match status" value="1"/>
</dbReference>
<gene>
    <name evidence="2" type="ORF">A2561_01220</name>
</gene>
<evidence type="ECO:0000313" key="3">
    <source>
        <dbReference type="Proteomes" id="UP000178935"/>
    </source>
</evidence>
<dbReference type="Proteomes" id="UP000178935">
    <property type="component" value="Unassembled WGS sequence"/>
</dbReference>